<dbReference type="RefSeq" id="WP_090716666.1">
    <property type="nucleotide sequence ID" value="NZ_CDSC02000308.1"/>
</dbReference>
<name>A0A1H6LZW2_9GAMM</name>
<dbReference type="OrthoDB" id="480112at2"/>
<sequence>MLSAKFLFAIFGLMKIMPISYTGENSGKAIRHIVPKISLNSQIGSHGYLEFNFHVDNPDLSLIGEESKRPPCLEYLALYCLRGDSQAITELIDLKDIVEFMSDDEIKIAQSNQFNIQRPDSFEDGNPSIKNVPLFTKFNGKYYSRYDFHNIQSTNNSSSTVLNKINEILVNKINPLKIVFETGDFLIFKNQETMHKRSQFTPEYNGNERWLMRLFGMKDTPKNHLHNQLVLRS</sequence>
<evidence type="ECO:0000256" key="1">
    <source>
        <dbReference type="ARBA" id="ARBA00023002"/>
    </source>
</evidence>
<gene>
    <name evidence="2" type="ORF">BAZSYMA_ACONTIG15875_3</name>
</gene>
<dbReference type="InterPro" id="IPR042098">
    <property type="entry name" value="TauD-like_sf"/>
</dbReference>
<protein>
    <submittedName>
        <fullName evidence="2">[weak similarity to] Taurine catabolismdioxygenase TauD/TfdA</fullName>
    </submittedName>
</protein>
<accession>A0A1H6LZW2</accession>
<dbReference type="GO" id="GO:0016706">
    <property type="term" value="F:2-oxoglutarate-dependent dioxygenase activity"/>
    <property type="evidence" value="ECO:0007669"/>
    <property type="project" value="UniProtKB-ARBA"/>
</dbReference>
<dbReference type="Gene3D" id="3.60.130.10">
    <property type="entry name" value="Clavaminate synthase-like"/>
    <property type="match status" value="1"/>
</dbReference>
<proteinExistence type="predicted"/>
<keyword evidence="1" id="KW-0560">Oxidoreductase</keyword>
<keyword evidence="2" id="KW-0223">Dioxygenase</keyword>
<organism evidence="2 3">
    <name type="scientific">Bathymodiolus azoricus thioautotrophic gill symbiont</name>
    <dbReference type="NCBI Taxonomy" id="235205"/>
    <lineage>
        <taxon>Bacteria</taxon>
        <taxon>Pseudomonadati</taxon>
        <taxon>Pseudomonadota</taxon>
        <taxon>Gammaproteobacteria</taxon>
        <taxon>sulfur-oxidizing symbionts</taxon>
    </lineage>
</organism>
<dbReference type="Proteomes" id="UP000198988">
    <property type="component" value="Unassembled WGS sequence"/>
</dbReference>
<evidence type="ECO:0000313" key="2">
    <source>
        <dbReference type="EMBL" id="SEH90653.1"/>
    </source>
</evidence>
<dbReference type="EMBL" id="CDSC02000308">
    <property type="protein sequence ID" value="SEH90653.1"/>
    <property type="molecule type" value="Genomic_DNA"/>
</dbReference>
<evidence type="ECO:0000313" key="3">
    <source>
        <dbReference type="Proteomes" id="UP000198988"/>
    </source>
</evidence>
<reference evidence="3" key="1">
    <citation type="submission" date="2016-06" db="EMBL/GenBank/DDBJ databases">
        <authorList>
            <person name="Petersen J."/>
            <person name="Sayavedra L."/>
        </authorList>
    </citation>
    <scope>NUCLEOTIDE SEQUENCE [LARGE SCALE GENOMIC DNA]</scope>
    <source>
        <strain evidence="3">BazSymA</strain>
    </source>
</reference>
<dbReference type="SUPFAM" id="SSF51197">
    <property type="entry name" value="Clavaminate synthase-like"/>
    <property type="match status" value="1"/>
</dbReference>
<dbReference type="AlphaFoldDB" id="A0A1H6LZW2"/>